<dbReference type="AlphaFoldDB" id="A0A2T5MC70"/>
<evidence type="ECO:0000259" key="4">
    <source>
        <dbReference type="Pfam" id="PF19328"/>
    </source>
</evidence>
<feature type="domain" description="2,4-diaminopentanoate dehydrogenase C-terminal" evidence="4">
    <location>
        <begin position="197"/>
        <end position="340"/>
    </location>
</feature>
<dbReference type="Proteomes" id="UP000244248">
    <property type="component" value="Unassembled WGS sequence"/>
</dbReference>
<proteinExistence type="predicted"/>
<reference evidence="5 6" key="1">
    <citation type="submission" date="2018-04" db="EMBL/GenBank/DDBJ databases">
        <title>Novel species isolated from glacier.</title>
        <authorList>
            <person name="Liu Q."/>
            <person name="Xin Y.-H."/>
        </authorList>
    </citation>
    <scope>NUCLEOTIDE SEQUENCE [LARGE SCALE GENOMIC DNA]</scope>
    <source>
        <strain evidence="5 6">GT1R17</strain>
    </source>
</reference>
<name>A0A2T5MC70_9GAMM</name>
<dbReference type="Pfam" id="PF01113">
    <property type="entry name" value="DapB_N"/>
    <property type="match status" value="1"/>
</dbReference>
<keyword evidence="2" id="KW-0560">Oxidoreductase</keyword>
<comment type="caution">
    <text evidence="5">The sequence shown here is derived from an EMBL/GenBank/DDBJ whole genome shotgun (WGS) entry which is preliminary data.</text>
</comment>
<keyword evidence="1" id="KW-0521">NADP</keyword>
<dbReference type="SUPFAM" id="SSF51735">
    <property type="entry name" value="NAD(P)-binding Rossmann-fold domains"/>
    <property type="match status" value="1"/>
</dbReference>
<evidence type="ECO:0000259" key="3">
    <source>
        <dbReference type="Pfam" id="PF01113"/>
    </source>
</evidence>
<dbReference type="InterPro" id="IPR000846">
    <property type="entry name" value="DapB_N"/>
</dbReference>
<dbReference type="RefSeq" id="WP_107941506.1">
    <property type="nucleotide sequence ID" value="NZ_QANS01000007.1"/>
</dbReference>
<evidence type="ECO:0000313" key="6">
    <source>
        <dbReference type="Proteomes" id="UP000244248"/>
    </source>
</evidence>
<dbReference type="InterPro" id="IPR036291">
    <property type="entry name" value="NAD(P)-bd_dom_sf"/>
</dbReference>
<dbReference type="GO" id="GO:0009089">
    <property type="term" value="P:lysine biosynthetic process via diaminopimelate"/>
    <property type="evidence" value="ECO:0007669"/>
    <property type="project" value="InterPro"/>
</dbReference>
<dbReference type="EMBL" id="QANS01000007">
    <property type="protein sequence ID" value="PTU30160.1"/>
    <property type="molecule type" value="Genomic_DNA"/>
</dbReference>
<sequence>MSQKKYRVIQWATGVVGKTALKHFIENPVIELVGVYVTNPEKVGKDAGELVGLPATGVIATNDVEKIIALNADCVLFSPQRQDVDMVCRLLRSGKNVVSPAGPFLPNEWFAEAFDKIDAACREGGTSYHGCGIHPGFSGDILPLTLTRLMNRIDRIEIIEVIDKLRNPMIYVEVMGFGRDPAELLAKPSRSPEAPRHFQQSMNTLAEGLGKKIEKVTTRLEVSAATEDIPYPNGVIKKGTVAGQHYEWTGWCEGAPLIVYHFYWTMGDNVEPKWDNGDSCYRAVIHGDPPLELRLMGGVESDGRRPFHGLPWTGLLGATAVPAVCDAKPGVLTHIELGVVQPRGLVRPA</sequence>
<keyword evidence="6" id="KW-1185">Reference proteome</keyword>
<accession>A0A2T5MC70</accession>
<evidence type="ECO:0000256" key="2">
    <source>
        <dbReference type="ARBA" id="ARBA00023002"/>
    </source>
</evidence>
<evidence type="ECO:0000313" key="5">
    <source>
        <dbReference type="EMBL" id="PTU30160.1"/>
    </source>
</evidence>
<evidence type="ECO:0000256" key="1">
    <source>
        <dbReference type="ARBA" id="ARBA00022857"/>
    </source>
</evidence>
<dbReference type="GO" id="GO:0008839">
    <property type="term" value="F:4-hydroxy-tetrahydrodipicolinate reductase"/>
    <property type="evidence" value="ECO:0007669"/>
    <property type="project" value="InterPro"/>
</dbReference>
<organism evidence="5 6">
    <name type="scientific">Stenotrophobium rhamnosiphilum</name>
    <dbReference type="NCBI Taxonomy" id="2029166"/>
    <lineage>
        <taxon>Bacteria</taxon>
        <taxon>Pseudomonadati</taxon>
        <taxon>Pseudomonadota</taxon>
        <taxon>Gammaproteobacteria</taxon>
        <taxon>Nevskiales</taxon>
        <taxon>Nevskiaceae</taxon>
        <taxon>Stenotrophobium</taxon>
    </lineage>
</organism>
<gene>
    <name evidence="5" type="ORF">CJD38_16600</name>
</gene>
<dbReference type="Pfam" id="PF19328">
    <property type="entry name" value="DAP_DH_C"/>
    <property type="match status" value="1"/>
</dbReference>
<dbReference type="Gene3D" id="3.40.50.720">
    <property type="entry name" value="NAD(P)-binding Rossmann-like Domain"/>
    <property type="match status" value="1"/>
</dbReference>
<dbReference type="InterPro" id="IPR045760">
    <property type="entry name" value="DAP_DH_C"/>
</dbReference>
<dbReference type="CDD" id="cd24146">
    <property type="entry name" value="nat-AmDH_N_like"/>
    <property type="match status" value="1"/>
</dbReference>
<feature type="domain" description="Dihydrodipicolinate reductase N-terminal" evidence="3">
    <location>
        <begin position="12"/>
        <end position="98"/>
    </location>
</feature>
<dbReference type="OrthoDB" id="9767616at2"/>
<protein>
    <submittedName>
        <fullName evidence="5">Uncharacterized protein</fullName>
    </submittedName>
</protein>